<keyword evidence="5 10" id="KW-0540">Nuclease</keyword>
<organism evidence="13 14">
    <name type="scientific">Cytospora leucostoma</name>
    <dbReference type="NCBI Taxonomy" id="1230097"/>
    <lineage>
        <taxon>Eukaryota</taxon>
        <taxon>Fungi</taxon>
        <taxon>Dikarya</taxon>
        <taxon>Ascomycota</taxon>
        <taxon>Pezizomycotina</taxon>
        <taxon>Sordariomycetes</taxon>
        <taxon>Sordariomycetidae</taxon>
        <taxon>Diaporthales</taxon>
        <taxon>Cytosporaceae</taxon>
        <taxon>Cytospora</taxon>
    </lineage>
</organism>
<dbReference type="Pfam" id="PF01693">
    <property type="entry name" value="Cauli_VI"/>
    <property type="match status" value="2"/>
</dbReference>
<evidence type="ECO:0000256" key="4">
    <source>
        <dbReference type="ARBA" id="ARBA00012180"/>
    </source>
</evidence>
<feature type="region of interest" description="Disordered" evidence="11">
    <location>
        <begin position="1"/>
        <end position="34"/>
    </location>
</feature>
<evidence type="ECO:0000256" key="11">
    <source>
        <dbReference type="SAM" id="MobiDB-lite"/>
    </source>
</evidence>
<evidence type="ECO:0000256" key="5">
    <source>
        <dbReference type="ARBA" id="ARBA00022722"/>
    </source>
</evidence>
<comment type="catalytic activity">
    <reaction evidence="1 10">
        <text>Endonucleolytic cleavage to 5'-phosphomonoester.</text>
        <dbReference type="EC" id="3.1.26.4"/>
    </reaction>
</comment>
<evidence type="ECO:0000256" key="6">
    <source>
        <dbReference type="ARBA" id="ARBA00022723"/>
    </source>
</evidence>
<keyword evidence="14" id="KW-1185">Reference proteome</keyword>
<comment type="caution">
    <text evidence="13">The sequence shown here is derived from an EMBL/GenBank/DDBJ whole genome shotgun (WGS) entry which is preliminary data.</text>
</comment>
<keyword evidence="7 10" id="KW-0255">Endonuclease</keyword>
<dbReference type="Gene3D" id="3.30.420.10">
    <property type="entry name" value="Ribonuclease H-like superfamily/Ribonuclease H"/>
    <property type="match status" value="1"/>
</dbReference>
<dbReference type="FunFam" id="3.40.970.10:FF:000001">
    <property type="entry name" value="Ribonuclease H1"/>
    <property type="match status" value="1"/>
</dbReference>
<dbReference type="EMBL" id="LKEB01000003">
    <property type="protein sequence ID" value="ROW16947.1"/>
    <property type="molecule type" value="Genomic_DNA"/>
</dbReference>
<evidence type="ECO:0000256" key="10">
    <source>
        <dbReference type="PIRNR" id="PIRNR036852"/>
    </source>
</evidence>
<feature type="domain" description="RNase H type-1" evidence="12">
    <location>
        <begin position="165"/>
        <end position="314"/>
    </location>
</feature>
<name>A0A423XKG1_9PEZI</name>
<proteinExistence type="inferred from homology"/>
<evidence type="ECO:0000256" key="3">
    <source>
        <dbReference type="ARBA" id="ARBA00005300"/>
    </source>
</evidence>
<dbReference type="GO" id="GO:0043137">
    <property type="term" value="P:DNA replication, removal of RNA primer"/>
    <property type="evidence" value="ECO:0007669"/>
    <property type="project" value="TreeGrafter"/>
</dbReference>
<dbReference type="CDD" id="cd09280">
    <property type="entry name" value="RNase_HI_eukaryote_like"/>
    <property type="match status" value="1"/>
</dbReference>
<dbReference type="PIRSF" id="PIRSF036852">
    <property type="entry name" value="Ribonuclease_H1_euk"/>
    <property type="match status" value="1"/>
</dbReference>
<dbReference type="InterPro" id="IPR002156">
    <property type="entry name" value="RNaseH_domain"/>
</dbReference>
<evidence type="ECO:0000259" key="12">
    <source>
        <dbReference type="PROSITE" id="PS50879"/>
    </source>
</evidence>
<dbReference type="Pfam" id="PF00075">
    <property type="entry name" value="RNase_H"/>
    <property type="match status" value="1"/>
</dbReference>
<dbReference type="InParanoid" id="A0A423XKG1"/>
<dbReference type="InterPro" id="IPR011320">
    <property type="entry name" value="RNase_H1_N"/>
</dbReference>
<dbReference type="GO" id="GO:0003676">
    <property type="term" value="F:nucleic acid binding"/>
    <property type="evidence" value="ECO:0007669"/>
    <property type="project" value="UniProtKB-UniRule"/>
</dbReference>
<dbReference type="InterPro" id="IPR050092">
    <property type="entry name" value="RNase_H"/>
</dbReference>
<dbReference type="OrthoDB" id="407198at2759"/>
<dbReference type="GO" id="GO:0004523">
    <property type="term" value="F:RNA-DNA hybrid ribonuclease activity"/>
    <property type="evidence" value="ECO:0007669"/>
    <property type="project" value="UniProtKB-UniRule"/>
</dbReference>
<dbReference type="FunCoup" id="A0A423XKG1">
    <property type="interactions" value="232"/>
</dbReference>
<dbReference type="PANTHER" id="PTHR10642">
    <property type="entry name" value="RIBONUCLEASE H1"/>
    <property type="match status" value="1"/>
</dbReference>
<keyword evidence="8 10" id="KW-0378">Hydrolase</keyword>
<comment type="cofactor">
    <cofactor evidence="2 10">
        <name>Mg(2+)</name>
        <dbReference type="ChEBI" id="CHEBI:18420"/>
    </cofactor>
</comment>
<dbReference type="EC" id="3.1.26.4" evidence="4 10"/>
<dbReference type="Proteomes" id="UP000285146">
    <property type="component" value="Unassembled WGS sequence"/>
</dbReference>
<protein>
    <recommendedName>
        <fullName evidence="4 10">Ribonuclease H</fullName>
        <shortName evidence="10">RNase H</shortName>
        <ecNumber evidence="4 10">3.1.26.4</ecNumber>
    </recommendedName>
</protein>
<evidence type="ECO:0000313" key="13">
    <source>
        <dbReference type="EMBL" id="ROW16947.1"/>
    </source>
</evidence>
<evidence type="ECO:0000256" key="8">
    <source>
        <dbReference type="ARBA" id="ARBA00022801"/>
    </source>
</evidence>
<evidence type="ECO:0000256" key="9">
    <source>
        <dbReference type="ARBA" id="ARBA00022842"/>
    </source>
</evidence>
<dbReference type="InterPro" id="IPR037056">
    <property type="entry name" value="RNase_H1_N_sf"/>
</dbReference>
<evidence type="ECO:0000313" key="14">
    <source>
        <dbReference type="Proteomes" id="UP000285146"/>
    </source>
</evidence>
<gene>
    <name evidence="13" type="ORF">VPNG_01136</name>
</gene>
<evidence type="ECO:0000256" key="7">
    <source>
        <dbReference type="ARBA" id="ARBA00022759"/>
    </source>
</evidence>
<reference evidence="13 14" key="1">
    <citation type="submission" date="2015-09" db="EMBL/GenBank/DDBJ databases">
        <title>Host preference determinants of Valsa canker pathogens revealed by comparative genomics.</title>
        <authorList>
            <person name="Yin Z."/>
            <person name="Huang L."/>
        </authorList>
    </citation>
    <scope>NUCLEOTIDE SEQUENCE [LARGE SCALE GENOMIC DNA]</scope>
    <source>
        <strain evidence="13 14">SXYLt</strain>
    </source>
</reference>
<dbReference type="InterPro" id="IPR017067">
    <property type="entry name" value="RNase_H1_euk"/>
</dbReference>
<dbReference type="SUPFAM" id="SSF55658">
    <property type="entry name" value="L9 N-domain-like"/>
    <property type="match status" value="2"/>
</dbReference>
<dbReference type="PROSITE" id="PS50879">
    <property type="entry name" value="RNASE_H_1"/>
    <property type="match status" value="1"/>
</dbReference>
<feature type="compositionally biased region" description="Low complexity" evidence="11">
    <location>
        <begin position="1"/>
        <end position="13"/>
    </location>
</feature>
<keyword evidence="6 10" id="KW-0479">Metal-binding</keyword>
<keyword evidence="9 10" id="KW-0460">Magnesium</keyword>
<comment type="similarity">
    <text evidence="3 10">Belongs to the RNase H family.</text>
</comment>
<dbReference type="STRING" id="1230097.A0A423XKG1"/>
<comment type="function">
    <text evidence="10">Endonuclease that specifically degrades the RNA of RNA-DNA hybrids.</text>
</comment>
<dbReference type="PANTHER" id="PTHR10642:SF26">
    <property type="entry name" value="RIBONUCLEASE H1"/>
    <property type="match status" value="1"/>
</dbReference>
<evidence type="ECO:0000256" key="2">
    <source>
        <dbReference type="ARBA" id="ARBA00001946"/>
    </source>
</evidence>
<dbReference type="InterPro" id="IPR009027">
    <property type="entry name" value="Ribosomal_bL9/RNase_H1_N"/>
</dbReference>
<sequence length="327" mass="35717">MAAARAQKDAAAAIVNDTPTKASPAQKRRRRPGEQRYYAVRAGKIPGVYLTWAECQAMINGFAGANYKSFATPEEAELYVAGKNPNPDTAPTRFYAVAVGNRPGIYTEWTEAQAAYVGVKKPKYKKFDTREAAEEWLSGFGNGIQGQRVKVESDEIAVMVQGELNEDLLEIYTDGSTLANGQTGAVAGVGVFFGDGDPRNLSERLSGTPQTNQRAELTAILRALETVPVTQGIMIWSDSMYAINCVTEWFVKWEKNGWKTHKGQVQNRDLVEAVLVKIREREAAGTTTLIKWIKGHESSKGNISADKLAVGGAHMAKSSSQAKKARR</sequence>
<dbReference type="GO" id="GO:0000287">
    <property type="term" value="F:magnesium ion binding"/>
    <property type="evidence" value="ECO:0007669"/>
    <property type="project" value="UniProtKB-UniRule"/>
</dbReference>
<dbReference type="InterPro" id="IPR036397">
    <property type="entry name" value="RNaseH_sf"/>
</dbReference>
<dbReference type="AlphaFoldDB" id="A0A423XKG1"/>
<accession>A0A423XKG1</accession>
<evidence type="ECO:0000256" key="1">
    <source>
        <dbReference type="ARBA" id="ARBA00000077"/>
    </source>
</evidence>
<dbReference type="Gene3D" id="3.40.970.10">
    <property type="entry name" value="Ribonuclease H1, N-terminal domain"/>
    <property type="match status" value="2"/>
</dbReference>
<dbReference type="InterPro" id="IPR012337">
    <property type="entry name" value="RNaseH-like_sf"/>
</dbReference>
<dbReference type="SUPFAM" id="SSF53098">
    <property type="entry name" value="Ribonuclease H-like"/>
    <property type="match status" value="1"/>
</dbReference>